<name>A0A9W2XXS6_BETSP</name>
<evidence type="ECO:0000313" key="1">
    <source>
        <dbReference type="Proteomes" id="UP000515150"/>
    </source>
</evidence>
<accession>A0A9W2XXS6</accession>
<dbReference type="OrthoDB" id="5814287at2759"/>
<keyword evidence="1" id="KW-1185">Reference proteome</keyword>
<dbReference type="Proteomes" id="UP000515150">
    <property type="component" value="Chromosome 8"/>
</dbReference>
<gene>
    <name evidence="2" type="primary">LOC121202406</name>
</gene>
<dbReference type="PANTHER" id="PTHR31751">
    <property type="entry name" value="SI:CH211-108C17.2-RELATED-RELATED"/>
    <property type="match status" value="1"/>
</dbReference>
<sequence length="245" mass="28444">MKLYMFEFNTFRQHSRSFVEPAIISVWKTWQNSILLHLSQKDKVIFGGDMRADSPGHSAKYGSYTMVDLTINRVVDLQLVQSNEVGGSHNMEKEGLRRSLAKMSQHGVKLDSIVTDRHPAIQKMLREEKIMQFYDVWHIEKGITKKLENASKTKECEKLQTWIKAIRNHIYWTAATSSTGPERIAKWMSLINHVQDVHTHEDPSFPNCLHPVKHTRDKHKWLSKGSPSLQKLEKIMTNKRILKDA</sequence>
<proteinExistence type="predicted"/>
<dbReference type="PANTHER" id="PTHR31751:SF44">
    <property type="entry name" value="SI:CH211-211K8.4-RELATED"/>
    <property type="match status" value="1"/>
</dbReference>
<dbReference type="RefSeq" id="XP_055366648.1">
    <property type="nucleotide sequence ID" value="XM_055510673.1"/>
</dbReference>
<reference evidence="2" key="1">
    <citation type="submission" date="2025-08" db="UniProtKB">
        <authorList>
            <consortium name="RefSeq"/>
        </authorList>
    </citation>
    <scope>IDENTIFICATION</scope>
</reference>
<dbReference type="GeneID" id="121202406"/>
<protein>
    <submittedName>
        <fullName evidence="2">Uncharacterized protein LOC121202406</fullName>
    </submittedName>
</protein>
<evidence type="ECO:0000313" key="2">
    <source>
        <dbReference type="RefSeq" id="XP_055366648.1"/>
    </source>
</evidence>
<dbReference type="KEGG" id="bspl:121202406"/>
<dbReference type="AlphaFoldDB" id="A0A9W2XXS6"/>
<organism evidence="1 2">
    <name type="scientific">Betta splendens</name>
    <name type="common">Siamese fighting fish</name>
    <dbReference type="NCBI Taxonomy" id="158456"/>
    <lineage>
        <taxon>Eukaryota</taxon>
        <taxon>Metazoa</taxon>
        <taxon>Chordata</taxon>
        <taxon>Craniata</taxon>
        <taxon>Vertebrata</taxon>
        <taxon>Euteleostomi</taxon>
        <taxon>Actinopterygii</taxon>
        <taxon>Neopterygii</taxon>
        <taxon>Teleostei</taxon>
        <taxon>Neoteleostei</taxon>
        <taxon>Acanthomorphata</taxon>
        <taxon>Anabantaria</taxon>
        <taxon>Anabantiformes</taxon>
        <taxon>Anabantoidei</taxon>
        <taxon>Osphronemidae</taxon>
        <taxon>Betta</taxon>
    </lineage>
</organism>